<dbReference type="EC" id="2.7.1.71" evidence="3 11"/>
<feature type="binding site" evidence="11">
    <location>
        <position position="38"/>
    </location>
    <ligand>
        <name>Mg(2+)</name>
        <dbReference type="ChEBI" id="CHEBI:18420"/>
    </ligand>
</feature>
<comment type="caution">
    <text evidence="12">The sequence shown here is derived from an EMBL/GenBank/DDBJ whole genome shotgun (WGS) entry which is preliminary data.</text>
</comment>
<keyword evidence="7 11" id="KW-0418">Kinase</keyword>
<keyword evidence="9 11" id="KW-0057">Aromatic amino acid biosynthesis</keyword>
<evidence type="ECO:0000256" key="11">
    <source>
        <dbReference type="HAMAP-Rule" id="MF_00109"/>
    </source>
</evidence>
<dbReference type="GO" id="GO:0009073">
    <property type="term" value="P:aromatic amino acid family biosynthetic process"/>
    <property type="evidence" value="ECO:0007669"/>
    <property type="project" value="UniProtKB-KW"/>
</dbReference>
<feature type="binding site" evidence="11">
    <location>
        <position position="56"/>
    </location>
    <ligand>
        <name>substrate</name>
    </ligand>
</feature>
<evidence type="ECO:0000256" key="5">
    <source>
        <dbReference type="ARBA" id="ARBA00022679"/>
    </source>
</evidence>
<accession>A0A318SX95</accession>
<dbReference type="HAMAP" id="MF_00109">
    <property type="entry name" value="Shikimate_kinase"/>
    <property type="match status" value="1"/>
</dbReference>
<comment type="similarity">
    <text evidence="2 11">Belongs to the shikimate kinase family.</text>
</comment>
<dbReference type="Proteomes" id="UP000248311">
    <property type="component" value="Unassembled WGS sequence"/>
</dbReference>
<dbReference type="InterPro" id="IPR031322">
    <property type="entry name" value="Shikimate/glucono_kinase"/>
</dbReference>
<sequence length="209" mass="22262">MTGGNKTTRKEAAAPAWQGPPALLRPLVLIGMPGSGKSAIGRALSARLGVPLNDSDAEIEAAAQASIAEIFARDGEAFFRAGEAKVIERLLAQRPPAVIATGGGAFLSPATRAAVAREGVSLWLDVALPVLWDRVRHKTHRPLLQTPDPRGRLAALLEERGPVYAEAALRIRVTREQRLDEAVEAVLAAIAAVPGLLRDPDTWTRSLPR</sequence>
<dbReference type="GO" id="GO:0005829">
    <property type="term" value="C:cytosol"/>
    <property type="evidence" value="ECO:0007669"/>
    <property type="project" value="TreeGrafter"/>
</dbReference>
<evidence type="ECO:0000313" key="12">
    <source>
        <dbReference type="EMBL" id="PYE86042.1"/>
    </source>
</evidence>
<comment type="subcellular location">
    <subcellularLocation>
        <location evidence="11">Cytoplasm</location>
    </subcellularLocation>
</comment>
<protein>
    <recommendedName>
        <fullName evidence="3 11">Shikimate kinase</fullName>
        <shortName evidence="11">SK</shortName>
        <ecNumber evidence="3 11">2.7.1.71</ecNumber>
    </recommendedName>
</protein>
<dbReference type="GO" id="GO:0009423">
    <property type="term" value="P:chorismate biosynthetic process"/>
    <property type="evidence" value="ECO:0007669"/>
    <property type="project" value="UniProtKB-UniRule"/>
</dbReference>
<evidence type="ECO:0000256" key="10">
    <source>
        <dbReference type="ARBA" id="ARBA00048567"/>
    </source>
</evidence>
<keyword evidence="13" id="KW-1185">Reference proteome</keyword>
<dbReference type="NCBIfam" id="NF010552">
    <property type="entry name" value="PRK13946.1"/>
    <property type="match status" value="1"/>
</dbReference>
<feature type="binding site" evidence="11">
    <location>
        <position position="160"/>
    </location>
    <ligand>
        <name>substrate</name>
    </ligand>
</feature>
<dbReference type="UniPathway" id="UPA00053">
    <property type="reaction ID" value="UER00088"/>
</dbReference>
<reference evidence="12 13" key="1">
    <citation type="submission" date="2018-06" db="EMBL/GenBank/DDBJ databases">
        <title>Genomic Encyclopedia of Type Strains, Phase III (KMG-III): the genomes of soil and plant-associated and newly described type strains.</title>
        <authorList>
            <person name="Whitman W."/>
        </authorList>
    </citation>
    <scope>NUCLEOTIDE SEQUENCE [LARGE SCALE GENOMIC DNA]</scope>
    <source>
        <strain evidence="12 13">CECT 9025</strain>
    </source>
</reference>
<comment type="pathway">
    <text evidence="1 11">Metabolic intermediate biosynthesis; chorismate biosynthesis; chorismate from D-erythrose 4-phosphate and phosphoenolpyruvate: step 5/7.</text>
</comment>
<keyword evidence="11" id="KW-0460">Magnesium</keyword>
<proteinExistence type="inferred from homology"/>
<feature type="binding site" evidence="11">
    <location>
        <position position="177"/>
    </location>
    <ligand>
        <name>ATP</name>
        <dbReference type="ChEBI" id="CHEBI:30616"/>
    </ligand>
</feature>
<dbReference type="RefSeq" id="WP_425450801.1">
    <property type="nucleotide sequence ID" value="NZ_QJTE01000001.1"/>
</dbReference>
<evidence type="ECO:0000256" key="4">
    <source>
        <dbReference type="ARBA" id="ARBA00022605"/>
    </source>
</evidence>
<keyword evidence="5 11" id="KW-0808">Transferase</keyword>
<dbReference type="SUPFAM" id="SSF52540">
    <property type="entry name" value="P-loop containing nucleoside triphosphate hydrolases"/>
    <property type="match status" value="1"/>
</dbReference>
<feature type="binding site" evidence="11">
    <location>
        <position position="103"/>
    </location>
    <ligand>
        <name>substrate</name>
    </ligand>
</feature>
<dbReference type="CDD" id="cd00464">
    <property type="entry name" value="SK"/>
    <property type="match status" value="1"/>
</dbReference>
<comment type="subunit">
    <text evidence="11">Monomer.</text>
</comment>
<evidence type="ECO:0000256" key="1">
    <source>
        <dbReference type="ARBA" id="ARBA00004842"/>
    </source>
</evidence>
<evidence type="ECO:0000256" key="2">
    <source>
        <dbReference type="ARBA" id="ARBA00006997"/>
    </source>
</evidence>
<keyword evidence="11" id="KW-0963">Cytoplasm</keyword>
<dbReference type="InterPro" id="IPR027417">
    <property type="entry name" value="P-loop_NTPase"/>
</dbReference>
<dbReference type="InterPro" id="IPR023000">
    <property type="entry name" value="Shikimate_kinase_CS"/>
</dbReference>
<evidence type="ECO:0000256" key="3">
    <source>
        <dbReference type="ARBA" id="ARBA00012154"/>
    </source>
</evidence>
<dbReference type="PANTHER" id="PTHR21087">
    <property type="entry name" value="SHIKIMATE KINASE"/>
    <property type="match status" value="1"/>
</dbReference>
<evidence type="ECO:0000256" key="7">
    <source>
        <dbReference type="ARBA" id="ARBA00022777"/>
    </source>
</evidence>
<organism evidence="12 13">
    <name type="scientific">Pseudoroseicyclus aestuarii</name>
    <dbReference type="NCBI Taxonomy" id="1795041"/>
    <lineage>
        <taxon>Bacteria</taxon>
        <taxon>Pseudomonadati</taxon>
        <taxon>Pseudomonadota</taxon>
        <taxon>Alphaproteobacteria</taxon>
        <taxon>Rhodobacterales</taxon>
        <taxon>Paracoccaceae</taxon>
        <taxon>Pseudoroseicyclus</taxon>
    </lineage>
</organism>
<keyword evidence="4 11" id="KW-0028">Amino-acid biosynthesis</keyword>
<keyword evidence="8 11" id="KW-0067">ATP-binding</keyword>
<keyword evidence="11" id="KW-0479">Metal-binding</keyword>
<feature type="binding site" evidence="11">
    <location>
        <position position="80"/>
    </location>
    <ligand>
        <name>substrate</name>
    </ligand>
</feature>
<evidence type="ECO:0000313" key="13">
    <source>
        <dbReference type="Proteomes" id="UP000248311"/>
    </source>
</evidence>
<feature type="binding site" evidence="11">
    <location>
        <position position="141"/>
    </location>
    <ligand>
        <name>ATP</name>
        <dbReference type="ChEBI" id="CHEBI:30616"/>
    </ligand>
</feature>
<dbReference type="PRINTS" id="PR01100">
    <property type="entry name" value="SHIKIMTKNASE"/>
</dbReference>
<evidence type="ECO:0000256" key="6">
    <source>
        <dbReference type="ARBA" id="ARBA00022741"/>
    </source>
</evidence>
<dbReference type="Gene3D" id="3.40.50.300">
    <property type="entry name" value="P-loop containing nucleotide triphosphate hydrolases"/>
    <property type="match status" value="1"/>
</dbReference>
<dbReference type="GO" id="GO:0008652">
    <property type="term" value="P:amino acid biosynthetic process"/>
    <property type="evidence" value="ECO:0007669"/>
    <property type="project" value="UniProtKB-KW"/>
</dbReference>
<dbReference type="GO" id="GO:0005524">
    <property type="term" value="F:ATP binding"/>
    <property type="evidence" value="ECO:0007669"/>
    <property type="project" value="UniProtKB-UniRule"/>
</dbReference>
<feature type="binding site" evidence="11">
    <location>
        <begin position="34"/>
        <end position="39"/>
    </location>
    <ligand>
        <name>ATP</name>
        <dbReference type="ChEBI" id="CHEBI:30616"/>
    </ligand>
</feature>
<dbReference type="InterPro" id="IPR000623">
    <property type="entry name" value="Shikimate_kinase/TSH1"/>
</dbReference>
<gene>
    <name evidence="11" type="primary">aroK</name>
    <name evidence="12" type="ORF">DFP88_101717</name>
</gene>
<dbReference type="EMBL" id="QJTE01000001">
    <property type="protein sequence ID" value="PYE86042.1"/>
    <property type="molecule type" value="Genomic_DNA"/>
</dbReference>
<keyword evidence="6 11" id="KW-0547">Nucleotide-binding</keyword>
<dbReference type="AlphaFoldDB" id="A0A318SX95"/>
<evidence type="ECO:0000256" key="9">
    <source>
        <dbReference type="ARBA" id="ARBA00023141"/>
    </source>
</evidence>
<comment type="catalytic activity">
    <reaction evidence="10 11">
        <text>shikimate + ATP = 3-phosphoshikimate + ADP + H(+)</text>
        <dbReference type="Rhea" id="RHEA:13121"/>
        <dbReference type="ChEBI" id="CHEBI:15378"/>
        <dbReference type="ChEBI" id="CHEBI:30616"/>
        <dbReference type="ChEBI" id="CHEBI:36208"/>
        <dbReference type="ChEBI" id="CHEBI:145989"/>
        <dbReference type="ChEBI" id="CHEBI:456216"/>
        <dbReference type="EC" id="2.7.1.71"/>
    </reaction>
</comment>
<dbReference type="Pfam" id="PF01202">
    <property type="entry name" value="SKI"/>
    <property type="match status" value="1"/>
</dbReference>
<evidence type="ECO:0000256" key="8">
    <source>
        <dbReference type="ARBA" id="ARBA00022840"/>
    </source>
</evidence>
<dbReference type="GO" id="GO:0000287">
    <property type="term" value="F:magnesium ion binding"/>
    <property type="evidence" value="ECO:0007669"/>
    <property type="project" value="UniProtKB-UniRule"/>
</dbReference>
<name>A0A318SX95_9RHOB</name>
<comment type="function">
    <text evidence="11">Catalyzes the specific phosphorylation of the 3-hydroxyl group of shikimic acid using ATP as a cosubstrate.</text>
</comment>
<dbReference type="PROSITE" id="PS01128">
    <property type="entry name" value="SHIKIMATE_KINASE"/>
    <property type="match status" value="1"/>
</dbReference>
<dbReference type="GO" id="GO:0004765">
    <property type="term" value="F:shikimate kinase activity"/>
    <property type="evidence" value="ECO:0007669"/>
    <property type="project" value="UniProtKB-UniRule"/>
</dbReference>
<dbReference type="PANTHER" id="PTHR21087:SF16">
    <property type="entry name" value="SHIKIMATE KINASE 1, CHLOROPLASTIC"/>
    <property type="match status" value="1"/>
</dbReference>
<comment type="cofactor">
    <cofactor evidence="11">
        <name>Mg(2+)</name>
        <dbReference type="ChEBI" id="CHEBI:18420"/>
    </cofactor>
    <text evidence="11">Binds 1 Mg(2+) ion per subunit.</text>
</comment>